<feature type="domain" description="DUF7737" evidence="3">
    <location>
        <begin position="763"/>
        <end position="867"/>
    </location>
</feature>
<feature type="domain" description="DUF4132" evidence="2">
    <location>
        <begin position="458"/>
        <end position="640"/>
    </location>
</feature>
<comment type="caution">
    <text evidence="4">The sequence shown here is derived from an EMBL/GenBank/DDBJ whole genome shotgun (WGS) entry which is preliminary data.</text>
</comment>
<sequence length="869" mass="101009">MDMKEILTELTPLWLQLFLEAQQQGTLYSGTPITQLPTYETFKNGGDFFKKATVEYCVDRFITLSLPVPDRQQAGWDGVLSKIFGKNKELTTEEIKLRGKEKRFCELLLQALLRTKINYEEEEWIALMQKMKFCDGKAVKMRYHSFAHWPLGFFVKQIERRVKQKGASAKLKNYLGEMLSWDDFQGNPKYYGWRTNMEKLKQNIQEILMEGSSEKPEVLPYYLNEEDAWGRMINQTIKEKKEEEQVQWFAYFRYITSANGGKPTQKFLKTAKGLVDAFKKEPFKETIQEWLQAVTNMKEERVDTERWHYYTFLNTTNSNLLKGMVWSMVQFHDTKTLSILANLAERCYRKIPGVGPAAASVGNACIYVLANSRGLEGISHLSRLRLRIKQANTRKLIGKYLQEAASKLGVTEEEIGDLSVPSYGLTEGYKEVLLGEYTLQITLQSNGKVLQQWIKPDGKPQKTVPTAVKNDSKLADKLKKVKLEVKELQKTYAAQRDRLDRTFVLERQWTYENFEKYYLTHGLTAVLAQRMLWILHSKEQEVSALWRDGRWEDIQGAVVQMDWEQVKVSLWHPVYAETTTILAWRERMETLEWQQPIKQVFRELYLLTDAEVNTRTYSNRMAAHLLKQHQFSALASTRGWTYSLMGAYDDGRENDIAMLHLPERKLKVEYWINEVATDDSFNDAGIWYYVATDQVRFVREEGGEPIPLVDIPKIIFSEVMRDVDLFVGVSSVGNDPEWRDNGGLPQYRDYWQSYSFGDLTEVAKNRKAILERLIPRLKIRNVAEVDGKFLKVKGKIRNYKIHIGSTNILMEPNDQYLCIVPARKKEVNTDKVFLPFEGDRGLSLVLSKAMLLSEDDKIEDPTILSQLHY</sequence>
<protein>
    <recommendedName>
        <fullName evidence="6">DUF4132 domain-containing protein</fullName>
    </recommendedName>
</protein>
<evidence type="ECO:0000259" key="3">
    <source>
        <dbReference type="Pfam" id="PF24879"/>
    </source>
</evidence>
<evidence type="ECO:0000313" key="4">
    <source>
        <dbReference type="EMBL" id="GAA4827727.1"/>
    </source>
</evidence>
<reference evidence="5" key="1">
    <citation type="journal article" date="2019" name="Int. J. Syst. Evol. Microbiol.">
        <title>The Global Catalogue of Microorganisms (GCM) 10K type strain sequencing project: providing services to taxonomists for standard genome sequencing and annotation.</title>
        <authorList>
            <consortium name="The Broad Institute Genomics Platform"/>
            <consortium name="The Broad Institute Genome Sequencing Center for Infectious Disease"/>
            <person name="Wu L."/>
            <person name="Ma J."/>
        </authorList>
    </citation>
    <scope>NUCLEOTIDE SEQUENCE [LARGE SCALE GENOMIC DNA]</scope>
    <source>
        <strain evidence="5">JCM 18326</strain>
    </source>
</reference>
<evidence type="ECO:0000259" key="2">
    <source>
        <dbReference type="Pfam" id="PF13569"/>
    </source>
</evidence>
<organism evidence="4 5">
    <name type="scientific">Algivirga pacifica</name>
    <dbReference type="NCBI Taxonomy" id="1162670"/>
    <lineage>
        <taxon>Bacteria</taxon>
        <taxon>Pseudomonadati</taxon>
        <taxon>Bacteroidota</taxon>
        <taxon>Cytophagia</taxon>
        <taxon>Cytophagales</taxon>
        <taxon>Flammeovirgaceae</taxon>
        <taxon>Algivirga</taxon>
    </lineage>
</organism>
<evidence type="ECO:0008006" key="6">
    <source>
        <dbReference type="Google" id="ProtNLM"/>
    </source>
</evidence>
<evidence type="ECO:0000313" key="5">
    <source>
        <dbReference type="Proteomes" id="UP001500298"/>
    </source>
</evidence>
<dbReference type="EMBL" id="BAABJX010000020">
    <property type="protein sequence ID" value="GAA4827727.1"/>
    <property type="molecule type" value="Genomic_DNA"/>
</dbReference>
<dbReference type="InterPro" id="IPR056639">
    <property type="entry name" value="DUF7737"/>
</dbReference>
<accession>A0ABP9D578</accession>
<evidence type="ECO:0000256" key="1">
    <source>
        <dbReference type="SAM" id="Coils"/>
    </source>
</evidence>
<keyword evidence="1" id="KW-0175">Coiled coil</keyword>
<gene>
    <name evidence="4" type="ORF">GCM10023331_10740</name>
</gene>
<dbReference type="Proteomes" id="UP001500298">
    <property type="component" value="Unassembled WGS sequence"/>
</dbReference>
<keyword evidence="5" id="KW-1185">Reference proteome</keyword>
<feature type="coiled-coil region" evidence="1">
    <location>
        <begin position="471"/>
        <end position="498"/>
    </location>
</feature>
<dbReference type="InterPro" id="IPR025406">
    <property type="entry name" value="DUF4132"/>
</dbReference>
<dbReference type="Pfam" id="PF24879">
    <property type="entry name" value="DUF7737"/>
    <property type="match status" value="1"/>
</dbReference>
<name>A0ABP9D578_9BACT</name>
<proteinExistence type="predicted"/>
<dbReference type="Pfam" id="PF13569">
    <property type="entry name" value="DUF4132"/>
    <property type="match status" value="1"/>
</dbReference>